<name>A0A1B6HD59_9HEMI</name>
<reference evidence="2" key="1">
    <citation type="submission" date="2015-11" db="EMBL/GenBank/DDBJ databases">
        <title>De novo transcriptome assembly of four potential Pierce s Disease insect vectors from Arizona vineyards.</title>
        <authorList>
            <person name="Tassone E.E."/>
        </authorList>
    </citation>
    <scope>NUCLEOTIDE SEQUENCE</scope>
</reference>
<accession>A0A1B6HD59</accession>
<evidence type="ECO:0000313" key="2">
    <source>
        <dbReference type="EMBL" id="JAS72618.1"/>
    </source>
</evidence>
<proteinExistence type="predicted"/>
<evidence type="ECO:0000256" key="1">
    <source>
        <dbReference type="SAM" id="MobiDB-lite"/>
    </source>
</evidence>
<organism evidence="2">
    <name type="scientific">Homalodisca liturata</name>
    <dbReference type="NCBI Taxonomy" id="320908"/>
    <lineage>
        <taxon>Eukaryota</taxon>
        <taxon>Metazoa</taxon>
        <taxon>Ecdysozoa</taxon>
        <taxon>Arthropoda</taxon>
        <taxon>Hexapoda</taxon>
        <taxon>Insecta</taxon>
        <taxon>Pterygota</taxon>
        <taxon>Neoptera</taxon>
        <taxon>Paraneoptera</taxon>
        <taxon>Hemiptera</taxon>
        <taxon>Auchenorrhyncha</taxon>
        <taxon>Membracoidea</taxon>
        <taxon>Cicadellidae</taxon>
        <taxon>Cicadellinae</taxon>
        <taxon>Proconiini</taxon>
        <taxon>Homalodisca</taxon>
    </lineage>
</organism>
<protein>
    <submittedName>
        <fullName evidence="2">Uncharacterized protein</fullName>
    </submittedName>
</protein>
<dbReference type="AlphaFoldDB" id="A0A1B6HD59"/>
<feature type="non-terminal residue" evidence="2">
    <location>
        <position position="165"/>
    </location>
</feature>
<dbReference type="EMBL" id="GECU01035088">
    <property type="protein sequence ID" value="JAS72618.1"/>
    <property type="molecule type" value="Transcribed_RNA"/>
</dbReference>
<feature type="region of interest" description="Disordered" evidence="1">
    <location>
        <begin position="1"/>
        <end position="20"/>
    </location>
</feature>
<feature type="non-terminal residue" evidence="2">
    <location>
        <position position="1"/>
    </location>
</feature>
<sequence length="165" mass="18790">KATEINKKATTNELDKKAATSEVERCTSKFKLTQDHFEETNLNSQRKRKLSSSAVSDPQAHMKKSRMEDYQEQNLIPTTVFRIKNITSETTIPQINSKNNDIPNEIFDLRSKLINKEEIACTSHTCTSSFTSETKLEETRQCQAKDLISSDNNLEIKVAAFKQSD</sequence>
<feature type="region of interest" description="Disordered" evidence="1">
    <location>
        <begin position="34"/>
        <end position="71"/>
    </location>
</feature>
<gene>
    <name evidence="2" type="ORF">g.3243</name>
</gene>